<dbReference type="CDD" id="cd00006">
    <property type="entry name" value="PTS_IIA_man"/>
    <property type="match status" value="1"/>
</dbReference>
<keyword evidence="4 9" id="KW-0762">Sugar transport</keyword>
<evidence type="ECO:0000313" key="10">
    <source>
        <dbReference type="Proteomes" id="UP000589521"/>
    </source>
</evidence>
<dbReference type="Pfam" id="PF03610">
    <property type="entry name" value="EIIA-man"/>
    <property type="match status" value="1"/>
</dbReference>
<dbReference type="EMBL" id="JACBXX010000160">
    <property type="protein sequence ID" value="NYS97057.1"/>
    <property type="molecule type" value="Genomic_DNA"/>
</dbReference>
<evidence type="ECO:0000256" key="4">
    <source>
        <dbReference type="ARBA" id="ARBA00022597"/>
    </source>
</evidence>
<dbReference type="GO" id="GO:0016020">
    <property type="term" value="C:membrane"/>
    <property type="evidence" value="ECO:0007669"/>
    <property type="project" value="InterPro"/>
</dbReference>
<dbReference type="InterPro" id="IPR036662">
    <property type="entry name" value="PTS_EIIA_man-typ_sf"/>
</dbReference>
<dbReference type="InterPro" id="IPR051471">
    <property type="entry name" value="Bacterial_PTS_sugar_comp"/>
</dbReference>
<dbReference type="GO" id="GO:0016301">
    <property type="term" value="F:kinase activity"/>
    <property type="evidence" value="ECO:0007669"/>
    <property type="project" value="UniProtKB-KW"/>
</dbReference>
<proteinExistence type="predicted"/>
<dbReference type="Gene3D" id="3.40.50.510">
    <property type="entry name" value="Phosphotransferase system, mannose-type IIA component"/>
    <property type="match status" value="1"/>
</dbReference>
<evidence type="ECO:0000256" key="2">
    <source>
        <dbReference type="ARBA" id="ARBA00022448"/>
    </source>
</evidence>
<dbReference type="InterPro" id="IPR033887">
    <property type="entry name" value="PTS_IIA_man"/>
</dbReference>
<dbReference type="Proteomes" id="UP000589521">
    <property type="component" value="Unassembled WGS sequence"/>
</dbReference>
<evidence type="ECO:0000256" key="6">
    <source>
        <dbReference type="ARBA" id="ARBA00022683"/>
    </source>
</evidence>
<gene>
    <name evidence="9" type="ORF">HZY94_07715</name>
</gene>
<feature type="domain" description="PTS EIIA type-4" evidence="8">
    <location>
        <begin position="2"/>
        <end position="137"/>
    </location>
</feature>
<evidence type="ECO:0000256" key="5">
    <source>
        <dbReference type="ARBA" id="ARBA00022679"/>
    </source>
</evidence>
<accession>A0A7Z0M757</accession>
<keyword evidence="2" id="KW-0813">Transport</keyword>
<dbReference type="PROSITE" id="PS51096">
    <property type="entry name" value="PTS_EIIA_TYPE_4"/>
    <property type="match status" value="1"/>
</dbReference>
<dbReference type="PANTHER" id="PTHR33799">
    <property type="entry name" value="PTS PERMEASE-RELATED-RELATED"/>
    <property type="match status" value="1"/>
</dbReference>
<reference evidence="9 10" key="1">
    <citation type="submission" date="2020-07" db="EMBL/GenBank/DDBJ databases">
        <title>MOT database genomes.</title>
        <authorList>
            <person name="Joseph S."/>
            <person name="Aduse-Opoku J."/>
            <person name="Hashim A."/>
            <person name="Wade W."/>
            <person name="Curtis M."/>
        </authorList>
    </citation>
    <scope>NUCLEOTIDE SEQUENCE [LARGE SCALE GENOMIC DNA]</scope>
    <source>
        <strain evidence="9 10">STR</strain>
    </source>
</reference>
<evidence type="ECO:0000256" key="3">
    <source>
        <dbReference type="ARBA" id="ARBA00022490"/>
    </source>
</evidence>
<dbReference type="PANTHER" id="PTHR33799:SF1">
    <property type="entry name" value="PTS SYSTEM MANNOSE-SPECIFIC EIIAB COMPONENT-RELATED"/>
    <property type="match status" value="1"/>
</dbReference>
<keyword evidence="6" id="KW-0598">Phosphotransferase system</keyword>
<dbReference type="AlphaFoldDB" id="A0A7Z0M757"/>
<organism evidence="9 10">
    <name type="scientific">Streptococcus danieliae</name>
    <dbReference type="NCBI Taxonomy" id="747656"/>
    <lineage>
        <taxon>Bacteria</taxon>
        <taxon>Bacillati</taxon>
        <taxon>Bacillota</taxon>
        <taxon>Bacilli</taxon>
        <taxon>Lactobacillales</taxon>
        <taxon>Streptococcaceae</taxon>
        <taxon>Streptococcus</taxon>
    </lineage>
</organism>
<dbReference type="SUPFAM" id="SSF53062">
    <property type="entry name" value="PTS system fructose IIA component-like"/>
    <property type="match status" value="1"/>
</dbReference>
<protein>
    <submittedName>
        <fullName evidence="9">PTS sugar transporter subunit IIA</fullName>
    </submittedName>
</protein>
<sequence length="137" mass="15111">MEKQLILVSHGSFAAELKRSTEMIMGPQEGIHAIGLLESEGPEDFQVKVEALLANYKEDEVVIFADLQGGTPCNVVSRMVLEGASFDIYAGMNMPMVIAYLNSLWTGQEADFAEKARQNTLHVNSLLFGEDDDDLDE</sequence>
<evidence type="ECO:0000259" key="8">
    <source>
        <dbReference type="PROSITE" id="PS51096"/>
    </source>
</evidence>
<dbReference type="GO" id="GO:0005737">
    <property type="term" value="C:cytoplasm"/>
    <property type="evidence" value="ECO:0007669"/>
    <property type="project" value="UniProtKB-SubCell"/>
</dbReference>
<evidence type="ECO:0000313" key="9">
    <source>
        <dbReference type="EMBL" id="NYS97057.1"/>
    </source>
</evidence>
<dbReference type="InterPro" id="IPR004701">
    <property type="entry name" value="PTS_EIIA_man-typ"/>
</dbReference>
<evidence type="ECO:0000256" key="1">
    <source>
        <dbReference type="ARBA" id="ARBA00004496"/>
    </source>
</evidence>
<keyword evidence="5" id="KW-0808">Transferase</keyword>
<comment type="subcellular location">
    <subcellularLocation>
        <location evidence="1">Cytoplasm</location>
    </subcellularLocation>
</comment>
<dbReference type="GO" id="GO:0009401">
    <property type="term" value="P:phosphoenolpyruvate-dependent sugar phosphotransferase system"/>
    <property type="evidence" value="ECO:0007669"/>
    <property type="project" value="UniProtKB-KW"/>
</dbReference>
<comment type="caution">
    <text evidence="9">The sequence shown here is derived from an EMBL/GenBank/DDBJ whole genome shotgun (WGS) entry which is preliminary data.</text>
</comment>
<evidence type="ECO:0000256" key="7">
    <source>
        <dbReference type="ARBA" id="ARBA00022777"/>
    </source>
</evidence>
<dbReference type="RefSeq" id="WP_179925703.1">
    <property type="nucleotide sequence ID" value="NZ_JACBXX010000160.1"/>
</dbReference>
<name>A0A7Z0M757_9STRE</name>
<keyword evidence="3" id="KW-0963">Cytoplasm</keyword>
<keyword evidence="7" id="KW-0418">Kinase</keyword>